<gene>
    <name evidence="3" type="ORF">NX801_27580</name>
</gene>
<feature type="coiled-coil region" evidence="1">
    <location>
        <begin position="6"/>
        <end position="33"/>
    </location>
</feature>
<dbReference type="EMBL" id="JANUGQ010000034">
    <property type="protein sequence ID" value="MCS0639333.1"/>
    <property type="molecule type" value="Genomic_DNA"/>
</dbReference>
<reference evidence="3" key="1">
    <citation type="submission" date="2022-08" db="EMBL/GenBank/DDBJ databases">
        <authorList>
            <person name="Somphong A."/>
            <person name="Phongsopitanun W."/>
        </authorList>
    </citation>
    <scope>NUCLEOTIDE SEQUENCE</scope>
    <source>
        <strain evidence="3">LP05-1</strain>
    </source>
</reference>
<dbReference type="Proteomes" id="UP001431313">
    <property type="component" value="Unassembled WGS sequence"/>
</dbReference>
<evidence type="ECO:0000313" key="3">
    <source>
        <dbReference type="EMBL" id="MCS0639333.1"/>
    </source>
</evidence>
<feature type="region of interest" description="Disordered" evidence="2">
    <location>
        <begin position="55"/>
        <end position="89"/>
    </location>
</feature>
<protein>
    <submittedName>
        <fullName evidence="3">Uncharacterized protein</fullName>
    </submittedName>
</protein>
<comment type="caution">
    <text evidence="3">The sequence shown here is derived from an EMBL/GenBank/DDBJ whole genome shotgun (WGS) entry which is preliminary data.</text>
</comment>
<evidence type="ECO:0000256" key="1">
    <source>
        <dbReference type="SAM" id="Coils"/>
    </source>
</evidence>
<dbReference type="RefSeq" id="WP_258790658.1">
    <property type="nucleotide sequence ID" value="NZ_JANUGQ010000034.1"/>
</dbReference>
<proteinExistence type="predicted"/>
<accession>A0ABT2CPG4</accession>
<name>A0ABT2CPG4_9ACTN</name>
<sequence length="180" mass="18871">MNDTVMQLLREEKKRASARLEQIRNEAAQLTEYLAHLAISERTVTKVMAVVPDKPAPARHDAQPAEQTAIDSGGAGEKQPDVEGVGVAAAPMPNQRAASAPTDGSPLGPVSARIRLLVCGTARPLTAKHITLALGRDASKRTNVESVRAALEKLVSNGHLAKVGPGLFAAPHERSGGTVP</sequence>
<keyword evidence="4" id="KW-1185">Reference proteome</keyword>
<evidence type="ECO:0000256" key="2">
    <source>
        <dbReference type="SAM" id="MobiDB-lite"/>
    </source>
</evidence>
<organism evidence="3 4">
    <name type="scientific">Streptomyces pyxinae</name>
    <dbReference type="NCBI Taxonomy" id="2970734"/>
    <lineage>
        <taxon>Bacteria</taxon>
        <taxon>Bacillati</taxon>
        <taxon>Actinomycetota</taxon>
        <taxon>Actinomycetes</taxon>
        <taxon>Kitasatosporales</taxon>
        <taxon>Streptomycetaceae</taxon>
        <taxon>Streptomyces</taxon>
    </lineage>
</organism>
<keyword evidence="1" id="KW-0175">Coiled coil</keyword>
<evidence type="ECO:0000313" key="4">
    <source>
        <dbReference type="Proteomes" id="UP001431313"/>
    </source>
</evidence>